<keyword evidence="3" id="KW-1185">Reference proteome</keyword>
<accession>A0ABN8PLF7</accession>
<reference evidence="2 3" key="1">
    <citation type="submission" date="2022-05" db="EMBL/GenBank/DDBJ databases">
        <authorList>
            <consortium name="Genoscope - CEA"/>
            <person name="William W."/>
        </authorList>
    </citation>
    <scope>NUCLEOTIDE SEQUENCE [LARGE SCALE GENOMIC DNA]</scope>
</reference>
<dbReference type="Proteomes" id="UP001159405">
    <property type="component" value="Unassembled WGS sequence"/>
</dbReference>
<evidence type="ECO:0000313" key="3">
    <source>
        <dbReference type="Proteomes" id="UP001159405"/>
    </source>
</evidence>
<evidence type="ECO:0000313" key="2">
    <source>
        <dbReference type="EMBL" id="CAH3143574.1"/>
    </source>
</evidence>
<sequence length="113" mass="13075">MRKAQGKKDDYSRSIEKQAPGFKCLSGQTESNQKKVNLKHDEIMTLVLFLKLYSMNFAVAEKQNNISFHGLGPDRLLPFLIRKKPVERKRKKGWERGKKLPRVSCSSVVERLD</sequence>
<evidence type="ECO:0000256" key="1">
    <source>
        <dbReference type="SAM" id="MobiDB-lite"/>
    </source>
</evidence>
<feature type="region of interest" description="Disordered" evidence="1">
    <location>
        <begin position="90"/>
        <end position="113"/>
    </location>
</feature>
<gene>
    <name evidence="2" type="ORF">PLOB_00043489</name>
</gene>
<dbReference type="EMBL" id="CALNXK010000071">
    <property type="protein sequence ID" value="CAH3143574.1"/>
    <property type="molecule type" value="Genomic_DNA"/>
</dbReference>
<name>A0ABN8PLF7_9CNID</name>
<comment type="caution">
    <text evidence="2">The sequence shown here is derived from an EMBL/GenBank/DDBJ whole genome shotgun (WGS) entry which is preliminary data.</text>
</comment>
<proteinExistence type="predicted"/>
<protein>
    <submittedName>
        <fullName evidence="2">Uncharacterized protein</fullName>
    </submittedName>
</protein>
<organism evidence="2 3">
    <name type="scientific">Porites lobata</name>
    <dbReference type="NCBI Taxonomy" id="104759"/>
    <lineage>
        <taxon>Eukaryota</taxon>
        <taxon>Metazoa</taxon>
        <taxon>Cnidaria</taxon>
        <taxon>Anthozoa</taxon>
        <taxon>Hexacorallia</taxon>
        <taxon>Scleractinia</taxon>
        <taxon>Fungiina</taxon>
        <taxon>Poritidae</taxon>
        <taxon>Porites</taxon>
    </lineage>
</organism>